<dbReference type="SUPFAM" id="SSF51905">
    <property type="entry name" value="FAD/NAD(P)-binding domain"/>
    <property type="match status" value="2"/>
</dbReference>
<comment type="similarity">
    <text evidence="4">Belongs to the FAD-binding monooxygenase family.</text>
</comment>
<dbReference type="InterPro" id="IPR025700">
    <property type="entry name" value="Lys/Orn_oxygenase"/>
</dbReference>
<protein>
    <recommendedName>
        <fullName evidence="5">L-ornithine N(5)-monooxygenase [NAD(P)H]</fullName>
        <ecNumber evidence="5">1.14.13.196</ecNumber>
    </recommendedName>
</protein>
<sequence>MKVPQQSASRYTEILAIGAGLSGIALLSRLQLEYDFTDIHIYERHADSGGTWWVNSYPGAACDVPSALYSYSFAQNPRWTCMMPSAREIKAYQDSVAARFNAGEKMTFRAEAIRAEWLEEKRRWRVSLRNVDTGECWVHECRILFSCTGALVTPNIPEIPGMEEWQGEVVHSARWHPAVQVKGKRVAVIGNGCTAAQIVPAIIDDDAALVTQFARSKHYIQRAPYFPINAVTVWVLTHIPLAMRALRFLVFVVAECGIRFQSMGVVGRVSRWLKRREVVAYMRKMAPERYHADLIPEFEIGCKRRIMDPGYLISLHSPNVDLINTANNPIHLDPATASIRTASGNSYPTDLIILATGFKTPDFLPGLEVLGRGGISIRDHWNNNLGGPGSYNCAVNHGFPNFFVVLGPNHATGHTSAVMAIENVVDYALKVIEPVLRGSVDVVEVKKEAEEAYVRRLQKALGNTVWATGCGSWYTTKSGWNAMSYPWSQAHFWYRCAFVRKRDWVFSPAKQPRTKVWRRKRSGATVPMVVGLVAAALAGAAVVGARQEGITVEELKGITVEGLKNVGEAVLRWVHERL</sequence>
<dbReference type="OrthoDB" id="74360at2759"/>
<evidence type="ECO:0000256" key="11">
    <source>
        <dbReference type="ARBA" id="ARBA00049248"/>
    </source>
</evidence>
<keyword evidence="12" id="KW-0812">Transmembrane</keyword>
<evidence type="ECO:0000256" key="2">
    <source>
        <dbReference type="ARBA" id="ARBA00004924"/>
    </source>
</evidence>
<evidence type="ECO:0000313" key="13">
    <source>
        <dbReference type="EMBL" id="TGZ76522.1"/>
    </source>
</evidence>
<dbReference type="Proteomes" id="UP000298138">
    <property type="component" value="Unassembled WGS sequence"/>
</dbReference>
<dbReference type="InterPro" id="IPR051209">
    <property type="entry name" value="FAD-bind_Monooxygenase_sf"/>
</dbReference>
<dbReference type="Pfam" id="PF13450">
    <property type="entry name" value="NAD_binding_8"/>
    <property type="match status" value="1"/>
</dbReference>
<reference evidence="13 14" key="1">
    <citation type="submission" date="2019-04" db="EMBL/GenBank/DDBJ databases">
        <title>Comparative genomics and transcriptomics to analyze fruiting body development in filamentous ascomycetes.</title>
        <authorList>
            <consortium name="DOE Joint Genome Institute"/>
            <person name="Lutkenhaus R."/>
            <person name="Traeger S."/>
            <person name="Breuer J."/>
            <person name="Kuo A."/>
            <person name="Lipzen A."/>
            <person name="Pangilinan J."/>
            <person name="Dilworth D."/>
            <person name="Sandor L."/>
            <person name="Poggeler S."/>
            <person name="Barry K."/>
            <person name="Grigoriev I.V."/>
            <person name="Nowrousian M."/>
        </authorList>
    </citation>
    <scope>NUCLEOTIDE SEQUENCE [LARGE SCALE GENOMIC DNA]</scope>
    <source>
        <strain evidence="13 14">CBS 389.68</strain>
    </source>
</reference>
<feature type="transmembrane region" description="Helical" evidence="12">
    <location>
        <begin position="523"/>
        <end position="545"/>
    </location>
</feature>
<keyword evidence="14" id="KW-1185">Reference proteome</keyword>
<evidence type="ECO:0000256" key="10">
    <source>
        <dbReference type="ARBA" id="ARBA00047598"/>
    </source>
</evidence>
<evidence type="ECO:0000256" key="9">
    <source>
        <dbReference type="ARBA" id="ARBA00023002"/>
    </source>
</evidence>
<comment type="catalytic activity">
    <reaction evidence="10">
        <text>L-ornithine + NADPH + O2 = N(5)-hydroxy-L-ornithine + NADP(+) + H2O</text>
        <dbReference type="Rhea" id="RHEA:41508"/>
        <dbReference type="ChEBI" id="CHEBI:15377"/>
        <dbReference type="ChEBI" id="CHEBI:15379"/>
        <dbReference type="ChEBI" id="CHEBI:46911"/>
        <dbReference type="ChEBI" id="CHEBI:57783"/>
        <dbReference type="ChEBI" id="CHEBI:58349"/>
        <dbReference type="ChEBI" id="CHEBI:78275"/>
        <dbReference type="EC" id="1.14.13.196"/>
    </reaction>
</comment>
<dbReference type="InParanoid" id="A0A4S2MIA9"/>
<dbReference type="GO" id="GO:0004497">
    <property type="term" value="F:monooxygenase activity"/>
    <property type="evidence" value="ECO:0007669"/>
    <property type="project" value="UniProtKB-KW"/>
</dbReference>
<dbReference type="EMBL" id="ML220175">
    <property type="protein sequence ID" value="TGZ76522.1"/>
    <property type="molecule type" value="Genomic_DNA"/>
</dbReference>
<keyword evidence="9" id="KW-0560">Oxidoreductase</keyword>
<comment type="pathway">
    <text evidence="2">Siderophore biosynthesis.</text>
</comment>
<evidence type="ECO:0000256" key="4">
    <source>
        <dbReference type="ARBA" id="ARBA00010139"/>
    </source>
</evidence>
<evidence type="ECO:0000256" key="7">
    <source>
        <dbReference type="ARBA" id="ARBA00022827"/>
    </source>
</evidence>
<keyword evidence="6" id="KW-0285">Flavoprotein</keyword>
<dbReference type="PANTHER" id="PTHR42877:SF10">
    <property type="entry name" value="L-ORNITHINE N(5)-OXYGENASE"/>
    <property type="match status" value="1"/>
</dbReference>
<comment type="similarity">
    <text evidence="3">Belongs to the lysine N(6)-hydroxylase/L-ornithine N(5)-oxygenase family.</text>
</comment>
<evidence type="ECO:0000256" key="8">
    <source>
        <dbReference type="ARBA" id="ARBA00022857"/>
    </source>
</evidence>
<proteinExistence type="inferred from homology"/>
<keyword evidence="12" id="KW-1133">Transmembrane helix</keyword>
<evidence type="ECO:0000256" key="5">
    <source>
        <dbReference type="ARBA" id="ARBA00012881"/>
    </source>
</evidence>
<comment type="cofactor">
    <cofactor evidence="1">
        <name>FAD</name>
        <dbReference type="ChEBI" id="CHEBI:57692"/>
    </cofactor>
</comment>
<dbReference type="EC" id="1.14.13.196" evidence="5"/>
<dbReference type="Gene3D" id="3.50.50.60">
    <property type="entry name" value="FAD/NAD(P)-binding domain"/>
    <property type="match status" value="2"/>
</dbReference>
<evidence type="ECO:0000256" key="12">
    <source>
        <dbReference type="SAM" id="Phobius"/>
    </source>
</evidence>
<evidence type="ECO:0000313" key="14">
    <source>
        <dbReference type="Proteomes" id="UP000298138"/>
    </source>
</evidence>
<dbReference type="PANTHER" id="PTHR42877">
    <property type="entry name" value="L-ORNITHINE N(5)-MONOOXYGENASE-RELATED"/>
    <property type="match status" value="1"/>
</dbReference>
<name>A0A4S2MIA9_9PEZI</name>
<comment type="catalytic activity">
    <reaction evidence="11">
        <text>L-ornithine + NADH + O2 = N(5)-hydroxy-L-ornithine + NAD(+) + H2O</text>
        <dbReference type="Rhea" id="RHEA:41512"/>
        <dbReference type="ChEBI" id="CHEBI:15377"/>
        <dbReference type="ChEBI" id="CHEBI:15379"/>
        <dbReference type="ChEBI" id="CHEBI:46911"/>
        <dbReference type="ChEBI" id="CHEBI:57540"/>
        <dbReference type="ChEBI" id="CHEBI:57945"/>
        <dbReference type="ChEBI" id="CHEBI:78275"/>
        <dbReference type="EC" id="1.14.13.196"/>
    </reaction>
</comment>
<keyword evidence="13" id="KW-0503">Monooxygenase</keyword>
<organism evidence="13 14">
    <name type="scientific">Ascodesmis nigricans</name>
    <dbReference type="NCBI Taxonomy" id="341454"/>
    <lineage>
        <taxon>Eukaryota</taxon>
        <taxon>Fungi</taxon>
        <taxon>Dikarya</taxon>
        <taxon>Ascomycota</taxon>
        <taxon>Pezizomycotina</taxon>
        <taxon>Pezizomycetes</taxon>
        <taxon>Pezizales</taxon>
        <taxon>Ascodesmidaceae</taxon>
        <taxon>Ascodesmis</taxon>
    </lineage>
</organism>
<accession>A0A4S2MIA9</accession>
<dbReference type="AlphaFoldDB" id="A0A4S2MIA9"/>
<keyword evidence="7" id="KW-0274">FAD</keyword>
<keyword evidence="12" id="KW-0472">Membrane</keyword>
<dbReference type="InterPro" id="IPR036188">
    <property type="entry name" value="FAD/NAD-bd_sf"/>
</dbReference>
<dbReference type="STRING" id="341454.A0A4S2MIA9"/>
<dbReference type="Pfam" id="PF13434">
    <property type="entry name" value="Lys_Orn_oxgnase"/>
    <property type="match status" value="1"/>
</dbReference>
<keyword evidence="8" id="KW-0521">NADP</keyword>
<evidence type="ECO:0000256" key="1">
    <source>
        <dbReference type="ARBA" id="ARBA00001974"/>
    </source>
</evidence>
<gene>
    <name evidence="13" type="ORF">EX30DRAFT_344833</name>
</gene>
<evidence type="ECO:0000256" key="3">
    <source>
        <dbReference type="ARBA" id="ARBA00007588"/>
    </source>
</evidence>
<evidence type="ECO:0000256" key="6">
    <source>
        <dbReference type="ARBA" id="ARBA00022630"/>
    </source>
</evidence>